<dbReference type="SUPFAM" id="SSF53335">
    <property type="entry name" value="S-adenosyl-L-methionine-dependent methyltransferases"/>
    <property type="match status" value="1"/>
</dbReference>
<keyword evidence="6" id="KW-1185">Reference proteome</keyword>
<dbReference type="PANTHER" id="PTHR11558">
    <property type="entry name" value="SPERMIDINE/SPERMINE SYNTHASE"/>
    <property type="match status" value="1"/>
</dbReference>
<dbReference type="Gene3D" id="3.40.50.150">
    <property type="entry name" value="Vaccinia Virus protein VP39"/>
    <property type="match status" value="1"/>
</dbReference>
<dbReference type="GO" id="GO:0005829">
    <property type="term" value="C:cytosol"/>
    <property type="evidence" value="ECO:0007669"/>
    <property type="project" value="TreeGrafter"/>
</dbReference>
<comment type="caution">
    <text evidence="5">The sequence shown here is derived from an EMBL/GenBank/DDBJ whole genome shotgun (WGS) entry which is preliminary data.</text>
</comment>
<keyword evidence="3" id="KW-0620">Polyamine biosynthesis</keyword>
<dbReference type="Proteomes" id="UP000193944">
    <property type="component" value="Unassembled WGS sequence"/>
</dbReference>
<name>A0A1Y1WVR3_9FUNG</name>
<evidence type="ECO:0000256" key="2">
    <source>
        <dbReference type="ARBA" id="ARBA00022679"/>
    </source>
</evidence>
<evidence type="ECO:0000313" key="5">
    <source>
        <dbReference type="EMBL" id="ORX77637.1"/>
    </source>
</evidence>
<accession>A0A1Y1WVR3</accession>
<dbReference type="AlphaFoldDB" id="A0A1Y1WVR3"/>
<dbReference type="InterPro" id="IPR001045">
    <property type="entry name" value="Spermi_synthase"/>
</dbReference>
<comment type="similarity">
    <text evidence="1">Belongs to the spermidine/spermine synthase family.</text>
</comment>
<proteinExistence type="inferred from homology"/>
<dbReference type="InterPro" id="IPR030374">
    <property type="entry name" value="PABS"/>
</dbReference>
<evidence type="ECO:0000259" key="4">
    <source>
        <dbReference type="PROSITE" id="PS51006"/>
    </source>
</evidence>
<evidence type="ECO:0000256" key="1">
    <source>
        <dbReference type="ARBA" id="ARBA00007867"/>
    </source>
</evidence>
<dbReference type="InterPro" id="IPR035246">
    <property type="entry name" value="Spermidine_synt_N"/>
</dbReference>
<organism evidence="5 6">
    <name type="scientific">Anaeromyces robustus</name>
    <dbReference type="NCBI Taxonomy" id="1754192"/>
    <lineage>
        <taxon>Eukaryota</taxon>
        <taxon>Fungi</taxon>
        <taxon>Fungi incertae sedis</taxon>
        <taxon>Chytridiomycota</taxon>
        <taxon>Chytridiomycota incertae sedis</taxon>
        <taxon>Neocallimastigomycetes</taxon>
        <taxon>Neocallimastigales</taxon>
        <taxon>Neocallimastigaceae</taxon>
        <taxon>Anaeromyces</taxon>
    </lineage>
</organism>
<evidence type="ECO:0000313" key="6">
    <source>
        <dbReference type="Proteomes" id="UP000193944"/>
    </source>
</evidence>
<dbReference type="NCBIfam" id="NF002010">
    <property type="entry name" value="PRK00811.1"/>
    <property type="match status" value="1"/>
</dbReference>
<dbReference type="NCBIfam" id="TIGR00417">
    <property type="entry name" value="speE"/>
    <property type="match status" value="1"/>
</dbReference>
<dbReference type="CDD" id="cd02440">
    <property type="entry name" value="AdoMet_MTases"/>
    <property type="match status" value="1"/>
</dbReference>
<dbReference type="FunFam" id="3.40.50.150:FF:000013">
    <property type="entry name" value="Spermidine synthase"/>
    <property type="match status" value="1"/>
</dbReference>
<dbReference type="PANTHER" id="PTHR11558:SF11">
    <property type="entry name" value="SPERMIDINE SYNTHASE"/>
    <property type="match status" value="1"/>
</dbReference>
<dbReference type="InterPro" id="IPR029063">
    <property type="entry name" value="SAM-dependent_MTases_sf"/>
</dbReference>
<dbReference type="Pfam" id="PF01564">
    <property type="entry name" value="Spermine_synth"/>
    <property type="match status" value="1"/>
</dbReference>
<reference evidence="5 6" key="1">
    <citation type="submission" date="2016-08" db="EMBL/GenBank/DDBJ databases">
        <title>A Parts List for Fungal Cellulosomes Revealed by Comparative Genomics.</title>
        <authorList>
            <consortium name="DOE Joint Genome Institute"/>
            <person name="Haitjema C.H."/>
            <person name="Gilmore S.P."/>
            <person name="Henske J.K."/>
            <person name="Solomon K.V."/>
            <person name="De Groot R."/>
            <person name="Kuo A."/>
            <person name="Mondo S.J."/>
            <person name="Salamov A.A."/>
            <person name="Labutti K."/>
            <person name="Zhao Z."/>
            <person name="Chiniquy J."/>
            <person name="Barry K."/>
            <person name="Brewer H.M."/>
            <person name="Purvine S.O."/>
            <person name="Wright A.T."/>
            <person name="Boxma B."/>
            <person name="Van Alen T."/>
            <person name="Hackstein J.H."/>
            <person name="Baker S.E."/>
            <person name="Grigoriev I.V."/>
            <person name="O'Malley M.A."/>
        </authorList>
    </citation>
    <scope>NUCLEOTIDE SEQUENCE [LARGE SCALE GENOMIC DNA]</scope>
    <source>
        <strain evidence="5 6">S4</strain>
    </source>
</reference>
<dbReference type="Gene3D" id="2.30.140.10">
    <property type="entry name" value="Spermidine synthase, tetramerisation domain"/>
    <property type="match status" value="1"/>
</dbReference>
<protein>
    <submittedName>
        <fullName evidence="5">Spermidine synthase</fullName>
    </submittedName>
</protein>
<dbReference type="GO" id="GO:0008295">
    <property type="term" value="P:spermidine biosynthetic process"/>
    <property type="evidence" value="ECO:0007669"/>
    <property type="project" value="TreeGrafter"/>
</dbReference>
<dbReference type="HAMAP" id="MF_00198">
    <property type="entry name" value="Spermidine_synth"/>
    <property type="match status" value="1"/>
</dbReference>
<evidence type="ECO:0000256" key="3">
    <source>
        <dbReference type="PROSITE-ProRule" id="PRU00354"/>
    </source>
</evidence>
<dbReference type="OrthoDB" id="38125at2759"/>
<sequence length="288" mass="33057">MNVFKKGWYTEISDDWPGVAQSYEIEKEIAHEKSKFQDIQIFKSKRCGMTMSIDGAIQSTEMDEFAYHEMMAHIVLYSHPNPKRVLIIGGGDMGVAREVLKHKCIELVDNCDIDDKVTELSKKHFPHLTDIPLKDPRYHIMFQDGAKFMESKVNYYDIIITDSTDPTGPAVSIFNKSYYEKVFKALRPGGIICSQGESYWLDLDIVLNLRNIMKEVGFPVVEYSTIQIPTYPFGSIGCIIGSNAGSCKKPRRAMTKEEADSMKYYSKEMHEASFVMPQFFKKRFESEE</sequence>
<dbReference type="InterPro" id="IPR037163">
    <property type="entry name" value="Spermidine_synt_N_sf"/>
</dbReference>
<feature type="active site" description="Proton acceptor" evidence="3">
    <location>
        <position position="162"/>
    </location>
</feature>
<keyword evidence="2 3" id="KW-0808">Transferase</keyword>
<dbReference type="EMBL" id="MCFG01000240">
    <property type="protein sequence ID" value="ORX77637.1"/>
    <property type="molecule type" value="Genomic_DNA"/>
</dbReference>
<dbReference type="Pfam" id="PF17284">
    <property type="entry name" value="Spermine_synt_N"/>
    <property type="match status" value="1"/>
</dbReference>
<dbReference type="GO" id="GO:0004766">
    <property type="term" value="F:spermidine synthase activity"/>
    <property type="evidence" value="ECO:0007669"/>
    <property type="project" value="TreeGrafter"/>
</dbReference>
<gene>
    <name evidence="5" type="ORF">BCR32DRAFT_328851</name>
</gene>
<dbReference type="STRING" id="1754192.A0A1Y1WVR3"/>
<dbReference type="PROSITE" id="PS51006">
    <property type="entry name" value="PABS_2"/>
    <property type="match status" value="1"/>
</dbReference>
<feature type="domain" description="PABS" evidence="4">
    <location>
        <begin position="6"/>
        <end position="243"/>
    </location>
</feature>
<reference evidence="5 6" key="2">
    <citation type="submission" date="2016-08" db="EMBL/GenBank/DDBJ databases">
        <title>Pervasive Adenine N6-methylation of Active Genes in Fungi.</title>
        <authorList>
            <consortium name="DOE Joint Genome Institute"/>
            <person name="Mondo S.J."/>
            <person name="Dannebaum R.O."/>
            <person name="Kuo R.C."/>
            <person name="Labutti K."/>
            <person name="Haridas S."/>
            <person name="Kuo A."/>
            <person name="Salamov A."/>
            <person name="Ahrendt S.R."/>
            <person name="Lipzen A."/>
            <person name="Sullivan W."/>
            <person name="Andreopoulos W.B."/>
            <person name="Clum A."/>
            <person name="Lindquist E."/>
            <person name="Daum C."/>
            <person name="Ramamoorthy G.K."/>
            <person name="Gryganskyi A."/>
            <person name="Culley D."/>
            <person name="Magnuson J.K."/>
            <person name="James T.Y."/>
            <person name="O'Malley M.A."/>
            <person name="Stajich J.E."/>
            <person name="Spatafora J.W."/>
            <person name="Visel A."/>
            <person name="Grigoriev I.V."/>
        </authorList>
    </citation>
    <scope>NUCLEOTIDE SEQUENCE [LARGE SCALE GENOMIC DNA]</scope>
    <source>
        <strain evidence="5 6">S4</strain>
    </source>
</reference>